<gene>
    <name evidence="12" type="ORF">NKR19_g1324</name>
</gene>
<reference evidence="12" key="1">
    <citation type="submission" date="2022-07" db="EMBL/GenBank/DDBJ databases">
        <title>Fungi with potential for degradation of polypropylene.</title>
        <authorList>
            <person name="Gostincar C."/>
        </authorList>
    </citation>
    <scope>NUCLEOTIDE SEQUENCE</scope>
    <source>
        <strain evidence="12">EXF-13287</strain>
    </source>
</reference>
<proteinExistence type="inferred from homology"/>
<keyword evidence="7" id="KW-0325">Glycoprotein</keyword>
<dbReference type="GO" id="GO:0046576">
    <property type="term" value="F:rhamnogalacturonan alpha-L-rhamnopyranosyl-(1-&gt;4)-alpha-D-galactopyranosyluronide lyase activity"/>
    <property type="evidence" value="ECO:0007669"/>
    <property type="project" value="UniProtKB-ARBA"/>
</dbReference>
<dbReference type="EMBL" id="JANBVN010000012">
    <property type="protein sequence ID" value="KAJ9162356.1"/>
    <property type="molecule type" value="Genomic_DNA"/>
</dbReference>
<feature type="signal peptide" evidence="11">
    <location>
        <begin position="1"/>
        <end position="21"/>
    </location>
</feature>
<evidence type="ECO:0000256" key="11">
    <source>
        <dbReference type="SAM" id="SignalP"/>
    </source>
</evidence>
<protein>
    <submittedName>
        <fullName evidence="12">Rhamnogalacturonase A</fullName>
    </submittedName>
</protein>
<evidence type="ECO:0000256" key="2">
    <source>
        <dbReference type="ARBA" id="ARBA00008834"/>
    </source>
</evidence>
<dbReference type="GO" id="GO:0005576">
    <property type="term" value="C:extracellular region"/>
    <property type="evidence" value="ECO:0007669"/>
    <property type="project" value="UniProtKB-SubCell"/>
</dbReference>
<keyword evidence="13" id="KW-1185">Reference proteome</keyword>
<feature type="chain" id="PRO_5041406966" evidence="11">
    <location>
        <begin position="22"/>
        <end position="443"/>
    </location>
</feature>
<dbReference type="GO" id="GO:0005975">
    <property type="term" value="P:carbohydrate metabolic process"/>
    <property type="evidence" value="ECO:0007669"/>
    <property type="project" value="InterPro"/>
</dbReference>
<organism evidence="12 13">
    <name type="scientific">Coniochaeta hoffmannii</name>
    <dbReference type="NCBI Taxonomy" id="91930"/>
    <lineage>
        <taxon>Eukaryota</taxon>
        <taxon>Fungi</taxon>
        <taxon>Dikarya</taxon>
        <taxon>Ascomycota</taxon>
        <taxon>Pezizomycotina</taxon>
        <taxon>Sordariomycetes</taxon>
        <taxon>Sordariomycetidae</taxon>
        <taxon>Coniochaetales</taxon>
        <taxon>Coniochaetaceae</taxon>
        <taxon>Coniochaeta</taxon>
    </lineage>
</organism>
<dbReference type="Proteomes" id="UP001174691">
    <property type="component" value="Unassembled WGS sequence"/>
</dbReference>
<dbReference type="SUPFAM" id="SSF51126">
    <property type="entry name" value="Pectin lyase-like"/>
    <property type="match status" value="1"/>
</dbReference>
<dbReference type="AlphaFoldDB" id="A0AA38SCH6"/>
<evidence type="ECO:0000256" key="7">
    <source>
        <dbReference type="ARBA" id="ARBA00023180"/>
    </source>
</evidence>
<comment type="subcellular location">
    <subcellularLocation>
        <location evidence="1">Secreted</location>
    </subcellularLocation>
</comment>
<keyword evidence="4 11" id="KW-0732">Signal</keyword>
<dbReference type="GO" id="GO:0004650">
    <property type="term" value="F:polygalacturonase activity"/>
    <property type="evidence" value="ECO:0007669"/>
    <property type="project" value="InterPro"/>
</dbReference>
<evidence type="ECO:0000256" key="4">
    <source>
        <dbReference type="ARBA" id="ARBA00022729"/>
    </source>
</evidence>
<evidence type="ECO:0000256" key="1">
    <source>
        <dbReference type="ARBA" id="ARBA00004613"/>
    </source>
</evidence>
<keyword evidence="6" id="KW-1015">Disulfide bond</keyword>
<dbReference type="Gene3D" id="2.160.20.10">
    <property type="entry name" value="Single-stranded right-handed beta-helix, Pectin lyase-like"/>
    <property type="match status" value="1"/>
</dbReference>
<dbReference type="PANTHER" id="PTHR31736:SF19">
    <property type="entry name" value="PECTIN LYASE SUPERFAMILY PROTEIN-RELATED"/>
    <property type="match status" value="1"/>
</dbReference>
<evidence type="ECO:0000256" key="10">
    <source>
        <dbReference type="RuleBase" id="RU361169"/>
    </source>
</evidence>
<comment type="similarity">
    <text evidence="2 10">Belongs to the glycosyl hydrolase 28 family.</text>
</comment>
<name>A0AA38SCH6_9PEZI</name>
<dbReference type="InterPro" id="IPR012334">
    <property type="entry name" value="Pectin_lyas_fold"/>
</dbReference>
<sequence>MFSIHLLLAILLGVLPTAAVAQLSGRVGPTTNRESKRGIICNVLNYKGVASKTADIGPAIQSAFAACKNGGTVYVPPGDYGMSTWVSLSGGQNWAFQLDGIIYRTGSQNGNMIYIEKAKNFEYYSSTSKGAVQGYGYESHKAGKYGARIMRLTQVQDFSIHDIALVDAPQFHLTLDRCTNGEAYNMVIRGGSEGGLDGIDVSGSNIWIHDVEVSNRDECVTIKNPAKNMLVEQIYCNWSGGCAMGSLGLDIDISYITYDKIYTVNSNQMFMIKSNGGNGTVRDCTFSNFIGHKNAYTLNIDAHWTQLKLQTGNGVLYQDLNFTNWKGSCSDGSRRAPINVICPDAQPCHGITIRDFAVWTESGSREFYKCSSSFGSGGCLRGGQAYSSYAVSTVTVAATPAGWSAPTMAADLTNLPLTTSIDIPTIGTSFFPGATPYSKLLGG</sequence>
<evidence type="ECO:0000256" key="3">
    <source>
        <dbReference type="ARBA" id="ARBA00022525"/>
    </source>
</evidence>
<evidence type="ECO:0000256" key="6">
    <source>
        <dbReference type="ARBA" id="ARBA00023157"/>
    </source>
</evidence>
<dbReference type="InterPro" id="IPR011050">
    <property type="entry name" value="Pectin_lyase_fold/virulence"/>
</dbReference>
<dbReference type="GO" id="GO:0071555">
    <property type="term" value="P:cell wall organization"/>
    <property type="evidence" value="ECO:0007669"/>
    <property type="project" value="UniProtKB-KW"/>
</dbReference>
<keyword evidence="3" id="KW-0964">Secreted</keyword>
<comment type="caution">
    <text evidence="12">The sequence shown here is derived from an EMBL/GenBank/DDBJ whole genome shotgun (WGS) entry which is preliminary data.</text>
</comment>
<dbReference type="PANTHER" id="PTHR31736">
    <property type="match status" value="1"/>
</dbReference>
<keyword evidence="8 10" id="KW-0326">Glycosidase</keyword>
<evidence type="ECO:0000256" key="8">
    <source>
        <dbReference type="ARBA" id="ARBA00023295"/>
    </source>
</evidence>
<evidence type="ECO:0000313" key="12">
    <source>
        <dbReference type="EMBL" id="KAJ9162356.1"/>
    </source>
</evidence>
<dbReference type="InterPro" id="IPR000743">
    <property type="entry name" value="Glyco_hydro_28"/>
</dbReference>
<keyword evidence="9" id="KW-0961">Cell wall biogenesis/degradation</keyword>
<dbReference type="Pfam" id="PF00295">
    <property type="entry name" value="Glyco_hydro_28"/>
    <property type="match status" value="1"/>
</dbReference>
<evidence type="ECO:0000256" key="9">
    <source>
        <dbReference type="ARBA" id="ARBA00023316"/>
    </source>
</evidence>
<accession>A0AA38SCH6</accession>
<evidence type="ECO:0000313" key="13">
    <source>
        <dbReference type="Proteomes" id="UP001174691"/>
    </source>
</evidence>
<keyword evidence="5 10" id="KW-0378">Hydrolase</keyword>
<evidence type="ECO:0000256" key="5">
    <source>
        <dbReference type="ARBA" id="ARBA00022801"/>
    </source>
</evidence>